<accession>A0A2Z4FME3</accession>
<dbReference type="AlphaFoldDB" id="A0A2Z4FME3"/>
<dbReference type="Proteomes" id="UP000249799">
    <property type="component" value="Chromosome"/>
</dbReference>
<organism evidence="1 2">
    <name type="scientific">Bradymonas sediminis</name>
    <dbReference type="NCBI Taxonomy" id="1548548"/>
    <lineage>
        <taxon>Bacteria</taxon>
        <taxon>Deltaproteobacteria</taxon>
        <taxon>Bradymonadales</taxon>
        <taxon>Bradymonadaceae</taxon>
        <taxon>Bradymonas</taxon>
    </lineage>
</organism>
<protein>
    <submittedName>
        <fullName evidence="1">Uncharacterized protein</fullName>
    </submittedName>
</protein>
<reference evidence="1 2" key="1">
    <citation type="submission" date="2018-06" db="EMBL/GenBank/DDBJ databases">
        <title>Lujinxingia sediminis gen. nov. sp. nov., a new facultative anaerobic member of the class Deltaproteobacteria, and proposal of Lujinxingaceae fam. nov.</title>
        <authorList>
            <person name="Guo L.-Y."/>
            <person name="Li C.-M."/>
            <person name="Wang S."/>
            <person name="Du Z.-J."/>
        </authorList>
    </citation>
    <scope>NUCLEOTIDE SEQUENCE [LARGE SCALE GENOMIC DNA]</scope>
    <source>
        <strain evidence="1 2">FA350</strain>
    </source>
</reference>
<dbReference type="OrthoDB" id="140980at2"/>
<proteinExistence type="predicted"/>
<keyword evidence="2" id="KW-1185">Reference proteome</keyword>
<dbReference type="PANTHER" id="PTHR43044">
    <property type="match status" value="1"/>
</dbReference>
<dbReference type="KEGG" id="bsed:DN745_12680"/>
<evidence type="ECO:0000313" key="2">
    <source>
        <dbReference type="Proteomes" id="UP000249799"/>
    </source>
</evidence>
<dbReference type="PANTHER" id="PTHR43044:SF1">
    <property type="entry name" value="QUINOL:CYTOCHROME C OXIDOREDUCTASE QUINONE-BINDING SUBUNIT 2"/>
    <property type="match status" value="1"/>
</dbReference>
<sequence>MAAKDTNQKYPMPKKFEPSKGIYTLGGVLALVGFAAFLGGLFGGMEHRAWNGYLIGWWATLSLALCGPFFNATQYLSGAGWGVSIRRIPEAMGSYLIPAAVFGIIALAGADTLFIWLHESAANDAIIAKKSGFLTFGNMAFTTVASFVAWIAVVWAMRRNSVKQDETGDPSLTDANKKLSVAFLVVFVLGFSFMTWFWLMSLEPHWFSTMYQVYAFAVLFQAGLALMAILLLHFKENDYFGDFVHSRQVLLVGQWLFAFSVFYAYIAFSQFLLIWYANIPEEAGWFVHRIQDSGAGWTWFIILFAGKFIIPFFTLLPQENKKNRFNALRYISYLLMFMLPFEIWWWVAFVPVDHHIHIDVPWLEVLIVLGFVGVFIITVARSLGSANIFPIKDPFLGESLEHHMHGELPEPKAQTQA</sequence>
<dbReference type="RefSeq" id="WP_111335356.1">
    <property type="nucleotide sequence ID" value="NZ_CP030032.1"/>
</dbReference>
<evidence type="ECO:0000313" key="1">
    <source>
        <dbReference type="EMBL" id="AWV90141.1"/>
    </source>
</evidence>
<dbReference type="EMBL" id="CP030032">
    <property type="protein sequence ID" value="AWV90141.1"/>
    <property type="molecule type" value="Genomic_DNA"/>
</dbReference>
<gene>
    <name evidence="1" type="ORF">DN745_12680</name>
</gene>
<name>A0A2Z4FME3_9DELT</name>